<dbReference type="InterPro" id="IPR001680">
    <property type="entry name" value="WD40_rpt"/>
</dbReference>
<dbReference type="SMART" id="SM00320">
    <property type="entry name" value="WD40"/>
    <property type="match status" value="3"/>
</dbReference>
<keyword evidence="1" id="KW-0472">Membrane</keyword>
<feature type="transmembrane region" description="Helical" evidence="1">
    <location>
        <begin position="562"/>
        <end position="586"/>
    </location>
</feature>
<evidence type="ECO:0000259" key="2">
    <source>
        <dbReference type="Pfam" id="PF05729"/>
    </source>
</evidence>
<dbReference type="InterPro" id="IPR015943">
    <property type="entry name" value="WD40/YVTN_repeat-like_dom_sf"/>
</dbReference>
<feature type="domain" description="NACHT" evidence="2">
    <location>
        <begin position="171"/>
        <end position="319"/>
    </location>
</feature>
<feature type="transmembrane region" description="Helical" evidence="1">
    <location>
        <begin position="765"/>
        <end position="784"/>
    </location>
</feature>
<feature type="transmembrane region" description="Helical" evidence="1">
    <location>
        <begin position="666"/>
        <end position="687"/>
    </location>
</feature>
<feature type="transmembrane region" description="Helical" evidence="1">
    <location>
        <begin position="613"/>
        <end position="646"/>
    </location>
</feature>
<comment type="caution">
    <text evidence="3">The sequence shown here is derived from an EMBL/GenBank/DDBJ whole genome shotgun (WGS) entry which is preliminary data.</text>
</comment>
<sequence>MSACETVTIRWVIRLPEHAQRQRVGKVLFVLLGVMFLGVFGWIGVSSSDTAGKITGVAGLAVSVAGLALALVPFLQPPPPASERELADILAETLQGQWDDEVGARKLRDPSVIPLVWSATERSVADTPNSIAGSSGTRIRTQALEGRLHGSFDESIRRLGDGYRQIPSGRLVVLGEPGAGKTVLAIMLVLGLMGSRESGASVPVLLSVSSWDPVSESLDDWIVQSLATAYYNGRPEVPGRLLDRRLLLPVLDGLDEMPESARRSAVRGINSACGDGRGVVVTCRSAEYEDVIAGGAPVLRRAPVVEVRPVPAPDARTYLSAVDWPEGTDWSEIYVRLETEPDSAVSTALSTPLMLSLARTVYQHCPEAPAGLLDHSSRHEVEDHLVDRVIFAAYAPRQGPGDLSSAGPDWRVQADDAERWLTYLARYLHQYRERDLTWWLMSGRLLSRWAGPAVGIGLGMIVLLGACAVTALVSTTTTEDVLAAGAVVGGGFAVLAMFIWFAAPERPPGRLSFAVRGSLGRLRRGYATGLALTAIPAVPLMAAVAVTISIDTGWPADDVWNYFGLITSLLAVGSSVGLALAVHNWLDAPPERSVRADPLDFLVQDRKSSLTAALCAGTVLSLSVFPLLAIVVLADFIIVAVATGWSNEPILAEAVAALAVDELDDGLLVTIFMGGAGTVLALLVLLTRAWPRFLLTRLVLAAQRRLPWHLMTFLADARRRQLLRQSGGTYQFRHVRLQERLASRSLAEDRELPDPRVVSRQRRRLSVTVAVVVVALCLILSKALPSDTSQATSITGDIDGMVLSPDGSTALTVSGGEISRWDAGTGTLTGLRHRPHLPSTEGLLSLTETAAGRIVAYQGGSIRVWDAGTGRQLGHPKSVHLHDYQDRSHRCEWDMDQSIKLSGDGTRLALEGRRCLLVWDIVEDAPVAQAWLDGEDFRRHIGLNEDGTRLTVCEPVDSESGSVLVRRWDLASPVDVDDVPTINESGRSHIYLQDYSELITLSGDGTRLAGVRDNEVRVWDTGMVPGTGRGTRVADLTGHVSDIYYLALSEDGSTLAATAGDSARFWTVMSQGGPNGVSARSRPARVP</sequence>
<keyword evidence="1" id="KW-0812">Transmembrane</keyword>
<feature type="transmembrane region" description="Helical" evidence="1">
    <location>
        <begin position="57"/>
        <end position="75"/>
    </location>
</feature>
<feature type="transmembrane region" description="Helical" evidence="1">
    <location>
        <begin position="27"/>
        <end position="45"/>
    </location>
</feature>
<dbReference type="Gene3D" id="2.130.10.10">
    <property type="entry name" value="YVTN repeat-like/Quinoprotein amine dehydrogenase"/>
    <property type="match status" value="2"/>
</dbReference>
<protein>
    <submittedName>
        <fullName evidence="3">WD40 repeat domain-containing protein</fullName>
    </submittedName>
</protein>
<feature type="transmembrane region" description="Helical" evidence="1">
    <location>
        <begin position="481"/>
        <end position="503"/>
    </location>
</feature>
<dbReference type="InterPro" id="IPR007111">
    <property type="entry name" value="NACHT_NTPase"/>
</dbReference>
<feature type="transmembrane region" description="Helical" evidence="1">
    <location>
        <begin position="524"/>
        <end position="550"/>
    </location>
</feature>
<dbReference type="Pfam" id="PF05729">
    <property type="entry name" value="NACHT"/>
    <property type="match status" value="1"/>
</dbReference>
<proteinExistence type="predicted"/>
<accession>A0ABW9IXC3</accession>
<feature type="transmembrane region" description="Helical" evidence="1">
    <location>
        <begin position="449"/>
        <end position="475"/>
    </location>
</feature>
<evidence type="ECO:0000313" key="4">
    <source>
        <dbReference type="Proteomes" id="UP001631993"/>
    </source>
</evidence>
<evidence type="ECO:0000313" key="3">
    <source>
        <dbReference type="EMBL" id="MFM9651748.1"/>
    </source>
</evidence>
<dbReference type="Gene3D" id="3.40.50.300">
    <property type="entry name" value="P-loop containing nucleotide triphosphate hydrolases"/>
    <property type="match status" value="1"/>
</dbReference>
<dbReference type="SUPFAM" id="SSF52540">
    <property type="entry name" value="P-loop containing nucleoside triphosphate hydrolases"/>
    <property type="match status" value="1"/>
</dbReference>
<organism evidence="3 4">
    <name type="scientific">Streptomyces galilaeus</name>
    <dbReference type="NCBI Taxonomy" id="33899"/>
    <lineage>
        <taxon>Bacteria</taxon>
        <taxon>Bacillati</taxon>
        <taxon>Actinomycetota</taxon>
        <taxon>Actinomycetes</taxon>
        <taxon>Kitasatosporales</taxon>
        <taxon>Streptomycetaceae</taxon>
        <taxon>Streptomyces</taxon>
    </lineage>
</organism>
<dbReference type="Proteomes" id="UP001631993">
    <property type="component" value="Unassembled WGS sequence"/>
</dbReference>
<dbReference type="SUPFAM" id="SSF82171">
    <property type="entry name" value="DPP6 N-terminal domain-like"/>
    <property type="match status" value="1"/>
</dbReference>
<keyword evidence="1" id="KW-1133">Transmembrane helix</keyword>
<keyword evidence="4" id="KW-1185">Reference proteome</keyword>
<reference evidence="3 4" key="1">
    <citation type="submission" date="2024-12" db="EMBL/GenBank/DDBJ databases">
        <title>Forecasting of Potato common scab and diversities of Pathogenic streptomyces spp. in china.</title>
        <authorList>
            <person name="Handique U."/>
            <person name="Wu J."/>
        </authorList>
    </citation>
    <scope>NUCLEOTIDE SEQUENCE [LARGE SCALE GENOMIC DNA]</scope>
    <source>
        <strain evidence="3 4">ZRIMU1585</strain>
    </source>
</reference>
<evidence type="ECO:0000256" key="1">
    <source>
        <dbReference type="SAM" id="Phobius"/>
    </source>
</evidence>
<gene>
    <name evidence="3" type="ORF">ACKI1S_37045</name>
</gene>
<dbReference type="RefSeq" id="WP_409085396.1">
    <property type="nucleotide sequence ID" value="NZ_JBJVMW010000027.1"/>
</dbReference>
<name>A0ABW9IXC3_STRGJ</name>
<dbReference type="EMBL" id="JBJVNE010000023">
    <property type="protein sequence ID" value="MFM9651748.1"/>
    <property type="molecule type" value="Genomic_DNA"/>
</dbReference>
<dbReference type="InterPro" id="IPR027417">
    <property type="entry name" value="P-loop_NTPase"/>
</dbReference>